<proteinExistence type="predicted"/>
<dbReference type="InterPro" id="IPR005624">
    <property type="entry name" value="PduO/GlcC-like"/>
</dbReference>
<reference evidence="2" key="1">
    <citation type="submission" date="2019-03" db="EMBL/GenBank/DDBJ databases">
        <title>Snf2 controls pulcherriminic acid biosynthesis and connects pigmentation and antifungal activity of the yeast Metschnikowia pulcherrima.</title>
        <authorList>
            <person name="Gore-Lloyd D."/>
            <person name="Sumann I."/>
            <person name="Brachmann A.O."/>
            <person name="Schneeberger K."/>
            <person name="Ortiz-Merino R.A."/>
            <person name="Moreno-Beltran M."/>
            <person name="Schlaefli M."/>
            <person name="Kirner P."/>
            <person name="Santos Kron A."/>
            <person name="Wolfe K.H."/>
            <person name="Piel J."/>
            <person name="Ahrens C.H."/>
            <person name="Henk D."/>
            <person name="Freimoser F.M."/>
        </authorList>
    </citation>
    <scope>NUCLEOTIDE SEQUENCE [LARGE SCALE GENOMIC DNA]</scope>
    <source>
        <strain evidence="2">APC 1.2</strain>
    </source>
</reference>
<dbReference type="GO" id="GO:0006620">
    <property type="term" value="P:post-translational protein targeting to endoplasmic reticulum membrane"/>
    <property type="evidence" value="ECO:0007669"/>
    <property type="project" value="TreeGrafter"/>
</dbReference>
<dbReference type="InterPro" id="IPR010371">
    <property type="entry name" value="YBR137W-like"/>
</dbReference>
<dbReference type="PANTHER" id="PTHR28255">
    <property type="match status" value="1"/>
</dbReference>
<dbReference type="Pfam" id="PF03928">
    <property type="entry name" value="HbpS-like"/>
    <property type="match status" value="1"/>
</dbReference>
<dbReference type="SUPFAM" id="SSF143744">
    <property type="entry name" value="GlcG-like"/>
    <property type="match status" value="1"/>
</dbReference>
<protein>
    <submittedName>
        <fullName evidence="1">Uncharacterized protein, UPF0303 family</fullName>
    </submittedName>
</protein>
<dbReference type="Proteomes" id="UP000292447">
    <property type="component" value="Chromosome I"/>
</dbReference>
<dbReference type="EMBL" id="CP034456">
    <property type="protein sequence ID" value="QBM86040.1"/>
    <property type="molecule type" value="Genomic_DNA"/>
</dbReference>
<evidence type="ECO:0000313" key="1">
    <source>
        <dbReference type="EMBL" id="QBM86040.1"/>
    </source>
</evidence>
<dbReference type="GO" id="GO:0072380">
    <property type="term" value="C:TRC complex"/>
    <property type="evidence" value="ECO:0007669"/>
    <property type="project" value="TreeGrafter"/>
</dbReference>
<accession>A0A4P6XFL7</accession>
<dbReference type="AlphaFoldDB" id="A0A4P6XFL7"/>
<gene>
    <name evidence="1" type="primary">MPUL0A06730</name>
    <name evidence="1" type="ORF">METSCH_A06730</name>
</gene>
<organism evidence="1 2">
    <name type="scientific">Metschnikowia aff. pulcherrima</name>
    <dbReference type="NCBI Taxonomy" id="2163413"/>
    <lineage>
        <taxon>Eukaryota</taxon>
        <taxon>Fungi</taxon>
        <taxon>Dikarya</taxon>
        <taxon>Ascomycota</taxon>
        <taxon>Saccharomycotina</taxon>
        <taxon>Pichiomycetes</taxon>
        <taxon>Metschnikowiaceae</taxon>
        <taxon>Metschnikowia</taxon>
    </lineage>
</organism>
<dbReference type="STRING" id="2163413.A0A4P6XFL7"/>
<dbReference type="Gene3D" id="3.30.450.150">
    <property type="entry name" value="Haem-degrading domain"/>
    <property type="match status" value="1"/>
</dbReference>
<name>A0A4P6XFL7_9ASCO</name>
<sequence>MSHAIFEYSLERLDEMEGAEITLPCFDSSIAWQIGVYAHTLAQKFSKPILIDITLSNGQILFHSPSKNGAVLDNEFWVSRKKKTTLRFAKSSFYIGRKVAIKQMSVESALFVDSKEYATHGGSVPIKVSGCDAICGALTVSGLAQEEDHLFALQVLSDMKAQLTA</sequence>
<keyword evidence="2" id="KW-1185">Reference proteome</keyword>
<dbReference type="PANTHER" id="PTHR28255:SF1">
    <property type="entry name" value="UPF0303 PROTEIN YBR137W"/>
    <property type="match status" value="1"/>
</dbReference>
<dbReference type="PIRSF" id="PIRSF008757">
    <property type="entry name" value="UCP008757"/>
    <property type="match status" value="1"/>
</dbReference>
<dbReference type="InterPro" id="IPR038084">
    <property type="entry name" value="PduO/GlcC-like_sf"/>
</dbReference>
<evidence type="ECO:0000313" key="2">
    <source>
        <dbReference type="Proteomes" id="UP000292447"/>
    </source>
</evidence>